<feature type="domain" description="Intradiol ring-cleavage dioxygenases" evidence="2">
    <location>
        <begin position="104"/>
        <end position="215"/>
    </location>
</feature>
<dbReference type="OrthoDB" id="121380at2759"/>
<dbReference type="AlphaFoldDB" id="A0A9P7FXQ0"/>
<reference evidence="3" key="1">
    <citation type="submission" date="2021-02" db="EMBL/GenBank/DDBJ databases">
        <authorList>
            <person name="Nieuwenhuis M."/>
            <person name="Van De Peppel L.J.J."/>
        </authorList>
    </citation>
    <scope>NUCLEOTIDE SEQUENCE</scope>
    <source>
        <strain evidence="3">D49</strain>
    </source>
</reference>
<feature type="region of interest" description="Disordered" evidence="1">
    <location>
        <begin position="1"/>
        <end position="30"/>
    </location>
</feature>
<evidence type="ECO:0000313" key="3">
    <source>
        <dbReference type="EMBL" id="KAG5636997.1"/>
    </source>
</evidence>
<protein>
    <recommendedName>
        <fullName evidence="2">Intradiol ring-cleavage dioxygenases domain-containing protein</fullName>
    </recommendedName>
</protein>
<evidence type="ECO:0000256" key="1">
    <source>
        <dbReference type="SAM" id="MobiDB-lite"/>
    </source>
</evidence>
<sequence length="330" mass="37098">MRVAHPGGDHDHGTPAERAQKEASRCLTPRKPRTSLLTAFQAESTARHLQARKCAPAIAAFETQRMLKRNRLSKRMMPPAGHGPHKPHYETIQNTTCVTAPEVIEGPYYINNEYVRTDLTETQRGVKIVLDIGVMDTTTCKPLPNAFVEIWAANATGQYGGFSTGDNANVHTETFLRGGYYTNAQGIVELVTLYPGFYDGRTAHIHTMIHKDWKKNANGTLVSHAGSVVHIGQFFFEESWNDKVYETLPYTSNKQGRTLNTEDIFISNSTIGYKAFIDLQMLGHDIREGVLGYISEYRYLLRHVIYLTILPLAVGVDSTKSYSIWNENFL</sequence>
<gene>
    <name evidence="3" type="ORF">H0H81_006141</name>
</gene>
<dbReference type="PANTHER" id="PTHR34315">
    <property type="match status" value="1"/>
</dbReference>
<dbReference type="CDD" id="cd03457">
    <property type="entry name" value="intradiol_dioxygenase_like"/>
    <property type="match status" value="1"/>
</dbReference>
<feature type="compositionally biased region" description="Basic and acidic residues" evidence="1">
    <location>
        <begin position="7"/>
        <end position="24"/>
    </location>
</feature>
<dbReference type="PANTHER" id="PTHR34315:SF1">
    <property type="entry name" value="INTRADIOL RING-CLEAVAGE DIOXYGENASES DOMAIN-CONTAINING PROTEIN-RELATED"/>
    <property type="match status" value="1"/>
</dbReference>
<comment type="caution">
    <text evidence="3">The sequence shown here is derived from an EMBL/GenBank/DDBJ whole genome shotgun (WGS) entry which is preliminary data.</text>
</comment>
<dbReference type="GO" id="GO:0016702">
    <property type="term" value="F:oxidoreductase activity, acting on single donors with incorporation of molecular oxygen, incorporation of two atoms of oxygen"/>
    <property type="evidence" value="ECO:0007669"/>
    <property type="project" value="InterPro"/>
</dbReference>
<evidence type="ECO:0000313" key="4">
    <source>
        <dbReference type="Proteomes" id="UP000717328"/>
    </source>
</evidence>
<proteinExistence type="predicted"/>
<dbReference type="GO" id="GO:0008199">
    <property type="term" value="F:ferric iron binding"/>
    <property type="evidence" value="ECO:0007669"/>
    <property type="project" value="InterPro"/>
</dbReference>
<dbReference type="Pfam" id="PF00775">
    <property type="entry name" value="Dioxygenase_C"/>
    <property type="match status" value="1"/>
</dbReference>
<organism evidence="3 4">
    <name type="scientific">Sphagnurus paluster</name>
    <dbReference type="NCBI Taxonomy" id="117069"/>
    <lineage>
        <taxon>Eukaryota</taxon>
        <taxon>Fungi</taxon>
        <taxon>Dikarya</taxon>
        <taxon>Basidiomycota</taxon>
        <taxon>Agaricomycotina</taxon>
        <taxon>Agaricomycetes</taxon>
        <taxon>Agaricomycetidae</taxon>
        <taxon>Agaricales</taxon>
        <taxon>Tricholomatineae</taxon>
        <taxon>Lyophyllaceae</taxon>
        <taxon>Sphagnurus</taxon>
    </lineage>
</organism>
<dbReference type="SUPFAM" id="SSF49482">
    <property type="entry name" value="Aromatic compound dioxygenase"/>
    <property type="match status" value="1"/>
</dbReference>
<dbReference type="InterPro" id="IPR015889">
    <property type="entry name" value="Intradiol_dOase_core"/>
</dbReference>
<dbReference type="Gene3D" id="2.60.130.10">
    <property type="entry name" value="Aromatic compound dioxygenase"/>
    <property type="match status" value="1"/>
</dbReference>
<dbReference type="EMBL" id="JABCKI010005870">
    <property type="protein sequence ID" value="KAG5636997.1"/>
    <property type="molecule type" value="Genomic_DNA"/>
</dbReference>
<dbReference type="InterPro" id="IPR000627">
    <property type="entry name" value="Intradiol_dOase_C"/>
</dbReference>
<evidence type="ECO:0000259" key="2">
    <source>
        <dbReference type="Pfam" id="PF00775"/>
    </source>
</evidence>
<keyword evidence="4" id="KW-1185">Reference proteome</keyword>
<accession>A0A9P7FXQ0</accession>
<dbReference type="Proteomes" id="UP000717328">
    <property type="component" value="Unassembled WGS sequence"/>
</dbReference>
<reference evidence="3" key="2">
    <citation type="submission" date="2021-10" db="EMBL/GenBank/DDBJ databases">
        <title>Phylogenomics reveals ancestral predisposition of the termite-cultivated fungus Termitomyces towards a domesticated lifestyle.</title>
        <authorList>
            <person name="Auxier B."/>
            <person name="Grum-Grzhimaylo A."/>
            <person name="Cardenas M.E."/>
            <person name="Lodge J.D."/>
            <person name="Laessoe T."/>
            <person name="Pedersen O."/>
            <person name="Smith M.E."/>
            <person name="Kuyper T.W."/>
            <person name="Franco-Molano E.A."/>
            <person name="Baroni T.J."/>
            <person name="Aanen D.K."/>
        </authorList>
    </citation>
    <scope>NUCLEOTIDE SEQUENCE</scope>
    <source>
        <strain evidence="3">D49</strain>
    </source>
</reference>
<name>A0A9P7FXQ0_9AGAR</name>